<comment type="caution">
    <text evidence="2">The sequence shown here is derived from an EMBL/GenBank/DDBJ whole genome shotgun (WGS) entry which is preliminary data.</text>
</comment>
<evidence type="ECO:0000313" key="2">
    <source>
        <dbReference type="EMBL" id="RYR56857.1"/>
    </source>
</evidence>
<organism evidence="2 3">
    <name type="scientific">Arachis hypogaea</name>
    <name type="common">Peanut</name>
    <dbReference type="NCBI Taxonomy" id="3818"/>
    <lineage>
        <taxon>Eukaryota</taxon>
        <taxon>Viridiplantae</taxon>
        <taxon>Streptophyta</taxon>
        <taxon>Embryophyta</taxon>
        <taxon>Tracheophyta</taxon>
        <taxon>Spermatophyta</taxon>
        <taxon>Magnoliopsida</taxon>
        <taxon>eudicotyledons</taxon>
        <taxon>Gunneridae</taxon>
        <taxon>Pentapetalae</taxon>
        <taxon>rosids</taxon>
        <taxon>fabids</taxon>
        <taxon>Fabales</taxon>
        <taxon>Fabaceae</taxon>
        <taxon>Papilionoideae</taxon>
        <taxon>50 kb inversion clade</taxon>
        <taxon>dalbergioids sensu lato</taxon>
        <taxon>Dalbergieae</taxon>
        <taxon>Pterocarpus clade</taxon>
        <taxon>Arachis</taxon>
    </lineage>
</organism>
<dbReference type="Gramene" id="arahy.Tifrunner.gnm2.ann2.Ah05g385900.1">
    <property type="protein sequence ID" value="arahy.Tifrunner.gnm2.ann2.Ah05g385900.1-CDS-1"/>
    <property type="gene ID" value="arahy.Tifrunner.gnm2.ann2.Ah05g385900"/>
</dbReference>
<dbReference type="EMBL" id="SDMP01000005">
    <property type="protein sequence ID" value="RYR56857.1"/>
    <property type="molecule type" value="Genomic_DNA"/>
</dbReference>
<dbReference type="Pfam" id="PF07816">
    <property type="entry name" value="DUF1645"/>
    <property type="match status" value="1"/>
</dbReference>
<keyword evidence="3" id="KW-1185">Reference proteome</keyword>
<dbReference type="STRING" id="3818.A0A445D0Y6"/>
<proteinExistence type="predicted"/>
<reference evidence="2 3" key="1">
    <citation type="submission" date="2019-01" db="EMBL/GenBank/DDBJ databases">
        <title>Sequencing of cultivated peanut Arachis hypogaea provides insights into genome evolution and oil improvement.</title>
        <authorList>
            <person name="Chen X."/>
        </authorList>
    </citation>
    <scope>NUCLEOTIDE SEQUENCE [LARGE SCALE GENOMIC DNA]</scope>
    <source>
        <strain evidence="3">cv. Fuhuasheng</strain>
        <tissue evidence="2">Leaves</tissue>
    </source>
</reference>
<feature type="compositionally biased region" description="Low complexity" evidence="1">
    <location>
        <begin position="172"/>
        <end position="183"/>
    </location>
</feature>
<protein>
    <submittedName>
        <fullName evidence="2">Uncharacterized protein</fullName>
    </submittedName>
</protein>
<feature type="region of interest" description="Disordered" evidence="1">
    <location>
        <begin position="122"/>
        <end position="187"/>
    </location>
</feature>
<dbReference type="InterPro" id="IPR012442">
    <property type="entry name" value="DUF1645_plant"/>
</dbReference>
<gene>
    <name evidence="2" type="ORF">Ahy_A05g022573</name>
</gene>
<feature type="region of interest" description="Disordered" evidence="1">
    <location>
        <begin position="82"/>
        <end position="107"/>
    </location>
</feature>
<dbReference type="PANTHER" id="PTHR33095">
    <property type="entry name" value="OS07G0619500 PROTEIN"/>
    <property type="match status" value="1"/>
</dbReference>
<feature type="compositionally biased region" description="Basic and acidic residues" evidence="1">
    <location>
        <begin position="240"/>
        <end position="251"/>
    </location>
</feature>
<sequence length="315" mass="34600">MRKQEEEIEEYSLVCPSFSTYSSHKLAHIADQVTREHYSPPQNDTDLQNDDTDFEFIAFRKAAEGVFFDRFNGPVFPVFNQDLAGTPPECGGGANGDEDGEGDRNSGAEDIRFSMEELLIGEEAENRRSSRDPPSSSSSSEVDDDLDGIPPGTYCVWTPNPVQASPSRCKKSNSTGSSSSSPSPAKRWKILDFLRRSKSDGKNTLVFLTPSASPSFSSSGFGSSKKEQKEKKEKKKKVEKKGANVKSKEECSGGSGGGGFAGKRSPAAVSAHEALYVRNREMRRVDKRRSYLPYRQDLVGFCATLNGMGRTFPPF</sequence>
<dbReference type="OrthoDB" id="1111059at2759"/>
<evidence type="ECO:0000256" key="1">
    <source>
        <dbReference type="SAM" id="MobiDB-lite"/>
    </source>
</evidence>
<feature type="compositionally biased region" description="Low complexity" evidence="1">
    <location>
        <begin position="210"/>
        <end position="223"/>
    </location>
</feature>
<dbReference type="PANTHER" id="PTHR33095:SF129">
    <property type="entry name" value="DUF1645 FAMILY PROTEIN"/>
    <property type="match status" value="1"/>
</dbReference>
<dbReference type="AlphaFoldDB" id="A0A445D0Y6"/>
<evidence type="ECO:0000313" key="3">
    <source>
        <dbReference type="Proteomes" id="UP000289738"/>
    </source>
</evidence>
<dbReference type="Proteomes" id="UP000289738">
    <property type="component" value="Chromosome A05"/>
</dbReference>
<accession>A0A445D0Y6</accession>
<feature type="region of interest" description="Disordered" evidence="1">
    <location>
        <begin position="204"/>
        <end position="266"/>
    </location>
</feature>
<name>A0A445D0Y6_ARAHY</name>